<dbReference type="EMBL" id="JAADJZ010000013">
    <property type="protein sequence ID" value="KAF2870878.1"/>
    <property type="molecule type" value="Genomic_DNA"/>
</dbReference>
<keyword evidence="7" id="KW-1185">Reference proteome</keyword>
<dbReference type="InterPro" id="IPR013083">
    <property type="entry name" value="Znf_RING/FYVE/PHD"/>
</dbReference>
<dbReference type="PANTHER" id="PTHR45969">
    <property type="entry name" value="RING ZINC FINGER PROTEIN-RELATED"/>
    <property type="match status" value="1"/>
</dbReference>
<keyword evidence="1" id="KW-0479">Metal-binding</keyword>
<evidence type="ECO:0000313" key="6">
    <source>
        <dbReference type="EMBL" id="KAF2870878.1"/>
    </source>
</evidence>
<dbReference type="SUPFAM" id="SSF57850">
    <property type="entry name" value="RING/U-box"/>
    <property type="match status" value="1"/>
</dbReference>
<reference evidence="6 7" key="1">
    <citation type="submission" date="2020-01" db="EMBL/GenBank/DDBJ databases">
        <authorList>
            <consortium name="DOE Joint Genome Institute"/>
            <person name="Haridas S."/>
            <person name="Albert R."/>
            <person name="Binder M."/>
            <person name="Bloem J."/>
            <person name="Labutti K."/>
            <person name="Salamov A."/>
            <person name="Andreopoulos B."/>
            <person name="Baker S.E."/>
            <person name="Barry K."/>
            <person name="Bills G."/>
            <person name="Bluhm B.H."/>
            <person name="Cannon C."/>
            <person name="Castanera R."/>
            <person name="Culley D.E."/>
            <person name="Daum C."/>
            <person name="Ezra D."/>
            <person name="Gonzalez J.B."/>
            <person name="Henrissat B."/>
            <person name="Kuo A."/>
            <person name="Liang C."/>
            <person name="Lipzen A."/>
            <person name="Lutzoni F."/>
            <person name="Magnuson J."/>
            <person name="Mondo S."/>
            <person name="Nolan M."/>
            <person name="Ohm R."/>
            <person name="Pangilinan J."/>
            <person name="Park H.-J.H."/>
            <person name="Ramirez L."/>
            <person name="Alfaro M."/>
            <person name="Sun H."/>
            <person name="Tritt A."/>
            <person name="Yoshinaga Y."/>
            <person name="Zwiers L.-H.L."/>
            <person name="Turgeon B.G."/>
            <person name="Goodwin S.B."/>
            <person name="Spatafora J.W."/>
            <person name="Crous P.W."/>
            <person name="Grigoriev I.V."/>
        </authorList>
    </citation>
    <scope>NUCLEOTIDE SEQUENCE [LARGE SCALE GENOMIC DNA]</scope>
    <source>
        <strain evidence="6 7">CBS 611.86</strain>
    </source>
</reference>
<dbReference type="GO" id="GO:0061630">
    <property type="term" value="F:ubiquitin protein ligase activity"/>
    <property type="evidence" value="ECO:0007669"/>
    <property type="project" value="TreeGrafter"/>
</dbReference>
<evidence type="ECO:0000256" key="2">
    <source>
        <dbReference type="ARBA" id="ARBA00022771"/>
    </source>
</evidence>
<name>A0A7C8M793_9PLEO</name>
<feature type="domain" description="RING-type" evidence="5">
    <location>
        <begin position="19"/>
        <end position="69"/>
    </location>
</feature>
<dbReference type="AlphaFoldDB" id="A0A7C8M793"/>
<dbReference type="GO" id="GO:0016567">
    <property type="term" value="P:protein ubiquitination"/>
    <property type="evidence" value="ECO:0007669"/>
    <property type="project" value="TreeGrafter"/>
</dbReference>
<dbReference type="Gene3D" id="3.30.40.10">
    <property type="entry name" value="Zinc/RING finger domain, C3HC4 (zinc finger)"/>
    <property type="match status" value="1"/>
</dbReference>
<protein>
    <recommendedName>
        <fullName evidence="5">RING-type domain-containing protein</fullName>
    </recommendedName>
</protein>
<dbReference type="Proteomes" id="UP000481861">
    <property type="component" value="Unassembled WGS sequence"/>
</dbReference>
<comment type="caution">
    <text evidence="6">The sequence shown here is derived from an EMBL/GenBank/DDBJ whole genome shotgun (WGS) entry which is preliminary data.</text>
</comment>
<evidence type="ECO:0000256" key="3">
    <source>
        <dbReference type="ARBA" id="ARBA00022833"/>
    </source>
</evidence>
<organism evidence="6 7">
    <name type="scientific">Massariosphaeria phaeospora</name>
    <dbReference type="NCBI Taxonomy" id="100035"/>
    <lineage>
        <taxon>Eukaryota</taxon>
        <taxon>Fungi</taxon>
        <taxon>Dikarya</taxon>
        <taxon>Ascomycota</taxon>
        <taxon>Pezizomycotina</taxon>
        <taxon>Dothideomycetes</taxon>
        <taxon>Pleosporomycetidae</taxon>
        <taxon>Pleosporales</taxon>
        <taxon>Pleosporales incertae sedis</taxon>
        <taxon>Massariosphaeria</taxon>
    </lineage>
</organism>
<evidence type="ECO:0000256" key="1">
    <source>
        <dbReference type="ARBA" id="ARBA00022723"/>
    </source>
</evidence>
<gene>
    <name evidence="6" type="ORF">BDV95DRAFT_638924</name>
</gene>
<keyword evidence="3" id="KW-0862">Zinc</keyword>
<keyword evidence="2 4" id="KW-0863">Zinc-finger</keyword>
<evidence type="ECO:0000313" key="7">
    <source>
        <dbReference type="Proteomes" id="UP000481861"/>
    </source>
</evidence>
<sequence length="205" mass="22519">MSCSAIKPFINPDVASATCSICLDPYDATEHRAVRVAGTHGCTHIFGAQCLMDWFQSGATNRHSCPCCRRAFPGLVLQRVLASEPEEDTCTADRAAPSALDALLQPGRFHVFCFDFFFEISKLDDVRRSAGRSIVSAEEVVGVIEDLVPEEVLEGRGIPEVRVMALERVARGILDMQAKRARGESSMKDGARWNPQLMSALRYGI</sequence>
<dbReference type="Pfam" id="PF13639">
    <property type="entry name" value="zf-RING_2"/>
    <property type="match status" value="1"/>
</dbReference>
<evidence type="ECO:0000259" key="5">
    <source>
        <dbReference type="PROSITE" id="PS50089"/>
    </source>
</evidence>
<dbReference type="OrthoDB" id="3800265at2759"/>
<accession>A0A7C8M793</accession>
<proteinExistence type="predicted"/>
<dbReference type="GO" id="GO:0008270">
    <property type="term" value="F:zinc ion binding"/>
    <property type="evidence" value="ECO:0007669"/>
    <property type="project" value="UniProtKB-KW"/>
</dbReference>
<dbReference type="InterPro" id="IPR001841">
    <property type="entry name" value="Znf_RING"/>
</dbReference>
<evidence type="ECO:0000256" key="4">
    <source>
        <dbReference type="PROSITE-ProRule" id="PRU00175"/>
    </source>
</evidence>
<dbReference type="PROSITE" id="PS50089">
    <property type="entry name" value="ZF_RING_2"/>
    <property type="match status" value="1"/>
</dbReference>
<dbReference type="PANTHER" id="PTHR45969:SF69">
    <property type="entry name" value="FINGER DOMAIN PROTEIN, PUTATIVE (AFU_ORTHOLOGUE AFUA_3G12190)-RELATED"/>
    <property type="match status" value="1"/>
</dbReference>